<organism evidence="2 3">
    <name type="scientific">Lysobacter niastensis</name>
    <dbReference type="NCBI Taxonomy" id="380629"/>
    <lineage>
        <taxon>Bacteria</taxon>
        <taxon>Pseudomonadati</taxon>
        <taxon>Pseudomonadota</taxon>
        <taxon>Gammaproteobacteria</taxon>
        <taxon>Lysobacterales</taxon>
        <taxon>Lysobacteraceae</taxon>
        <taxon>Lysobacter</taxon>
    </lineage>
</organism>
<name>A0ABU1W6V7_9GAMM</name>
<dbReference type="PANTHER" id="PTHR12277:SF79">
    <property type="entry name" value="XAA-PRO DIPEPTIDYL-PEPTIDASE-RELATED"/>
    <property type="match status" value="1"/>
</dbReference>
<protein>
    <submittedName>
        <fullName evidence="2">Pimeloyl-ACP methyl ester carboxylesterase</fullName>
    </submittedName>
</protein>
<dbReference type="PANTHER" id="PTHR12277">
    <property type="entry name" value="ALPHA/BETA HYDROLASE DOMAIN-CONTAINING PROTEIN"/>
    <property type="match status" value="1"/>
</dbReference>
<evidence type="ECO:0000313" key="3">
    <source>
        <dbReference type="Proteomes" id="UP001251524"/>
    </source>
</evidence>
<evidence type="ECO:0000259" key="1">
    <source>
        <dbReference type="Pfam" id="PF00561"/>
    </source>
</evidence>
<feature type="domain" description="AB hydrolase-1" evidence="1">
    <location>
        <begin position="88"/>
        <end position="193"/>
    </location>
</feature>
<dbReference type="Proteomes" id="UP001251524">
    <property type="component" value="Unassembled WGS sequence"/>
</dbReference>
<dbReference type="SUPFAM" id="SSF53474">
    <property type="entry name" value="alpha/beta-Hydrolases"/>
    <property type="match status" value="1"/>
</dbReference>
<reference evidence="2 3" key="1">
    <citation type="submission" date="2023-07" db="EMBL/GenBank/DDBJ databases">
        <title>Sorghum-associated microbial communities from plants grown in Nebraska, USA.</title>
        <authorList>
            <person name="Schachtman D."/>
        </authorList>
    </citation>
    <scope>NUCLEOTIDE SEQUENCE [LARGE SCALE GENOMIC DNA]</scope>
    <source>
        <strain evidence="2 3">BE198</strain>
    </source>
</reference>
<accession>A0ABU1W6V7</accession>
<dbReference type="InterPro" id="IPR000073">
    <property type="entry name" value="AB_hydrolase_1"/>
</dbReference>
<sequence length="288" mass="31065">MTRGVLLLLGALLAGYVCYLALLFVQQRSVMFPGASMDWDGVGRALPAHAEAVSIPVSFGHVQGVLLHARQPPGREHPDPASRAPAAIFFHGNAEFVDQNVPLLEPLAAAGMHVLLVEYPGYAGTDGRPSRATLDEAALKAYDWLAARRDVDATQIVIIGRSIGTGPAVALARQRPASAVVLMAAFGSLDDFAHRMGAPAFLLRDRYDNLALRDYDGPVLLLHGRDDDIIPYRYSEYLLKAAPNATLVPMACGHNDCPFFEPEFMERLRQFLVHSGVLAGASSPRDAG</sequence>
<dbReference type="Pfam" id="PF00561">
    <property type="entry name" value="Abhydrolase_1"/>
    <property type="match status" value="1"/>
</dbReference>
<dbReference type="EMBL" id="JAVDVY010000001">
    <property type="protein sequence ID" value="MDR7133311.1"/>
    <property type="molecule type" value="Genomic_DNA"/>
</dbReference>
<dbReference type="RefSeq" id="WP_310057824.1">
    <property type="nucleotide sequence ID" value="NZ_JAVDVY010000001.1"/>
</dbReference>
<comment type="caution">
    <text evidence="2">The sequence shown here is derived from an EMBL/GenBank/DDBJ whole genome shotgun (WGS) entry which is preliminary data.</text>
</comment>
<gene>
    <name evidence="2" type="ORF">J2X06_000495</name>
</gene>
<keyword evidence="3" id="KW-1185">Reference proteome</keyword>
<evidence type="ECO:0000313" key="2">
    <source>
        <dbReference type="EMBL" id="MDR7133311.1"/>
    </source>
</evidence>
<dbReference type="Gene3D" id="3.40.50.1820">
    <property type="entry name" value="alpha/beta hydrolase"/>
    <property type="match status" value="1"/>
</dbReference>
<proteinExistence type="predicted"/>
<dbReference type="InterPro" id="IPR029058">
    <property type="entry name" value="AB_hydrolase_fold"/>
</dbReference>